<name>A0ABD5LU63_PROMI</name>
<evidence type="ECO:0000313" key="1">
    <source>
        <dbReference type="EMBL" id="MEY2344170.1"/>
    </source>
</evidence>
<dbReference type="AlphaFoldDB" id="A0ABD5LU63"/>
<accession>A0ABD5LU63</accession>
<sequence length="140" mass="16137">MNNKPEIEPYFSHYNSPVMRLAKLGYLSALAYNADNVFNKHSPIQKQQEQKITHDLCKLIGFEPDKAFGHITTSHVFACYEILWALRNLKTLPMAIARHPKSRDLVADKKHLSYLICLSLIFYPSVNSYMSEIFLMMSAI</sequence>
<dbReference type="EMBL" id="JADQCH020000001">
    <property type="protein sequence ID" value="MEY2344170.1"/>
    <property type="molecule type" value="Genomic_DNA"/>
</dbReference>
<proteinExistence type="predicted"/>
<organism evidence="1">
    <name type="scientific">Proteus mirabilis</name>
    <dbReference type="NCBI Taxonomy" id="584"/>
    <lineage>
        <taxon>Bacteria</taxon>
        <taxon>Pseudomonadati</taxon>
        <taxon>Pseudomonadota</taxon>
        <taxon>Gammaproteobacteria</taxon>
        <taxon>Enterobacterales</taxon>
        <taxon>Morganellaceae</taxon>
        <taxon>Proteus</taxon>
    </lineage>
</organism>
<dbReference type="InterPro" id="IPR015421">
    <property type="entry name" value="PyrdxlP-dep_Trfase_major"/>
</dbReference>
<protein>
    <submittedName>
        <fullName evidence="1">Uncharacterized protein</fullName>
    </submittedName>
</protein>
<dbReference type="InterPro" id="IPR015424">
    <property type="entry name" value="PyrdxlP-dep_Trfase"/>
</dbReference>
<dbReference type="SUPFAM" id="SSF53383">
    <property type="entry name" value="PLP-dependent transferases"/>
    <property type="match status" value="1"/>
</dbReference>
<gene>
    <name evidence="1" type="ORF">I3679_008550</name>
</gene>
<dbReference type="Gene3D" id="3.40.640.10">
    <property type="entry name" value="Type I PLP-dependent aspartate aminotransferase-like (Major domain)"/>
    <property type="match status" value="1"/>
</dbReference>
<comment type="caution">
    <text evidence="1">The sequence shown here is derived from an EMBL/GenBank/DDBJ whole genome shotgun (WGS) entry which is preliminary data.</text>
</comment>
<reference evidence="1" key="1">
    <citation type="submission" date="2021-05" db="EMBL/GenBank/DDBJ databases">
        <title>First report of NDM-5 and VEB-6 producing Proteus mirabilis isolated from blood of a sepsis patient in Kolkata, India.</title>
        <authorList>
            <person name="Halder G."/>
            <person name="Chaudhuri B."/>
            <person name="Dutta S."/>
        </authorList>
    </citation>
    <scope>NUCLEOTIDE SEQUENCE [LARGE SCALE GENOMIC DNA]</scope>
    <source>
        <strain evidence="1">7049</strain>
    </source>
</reference>